<dbReference type="InterPro" id="IPR011701">
    <property type="entry name" value="MFS"/>
</dbReference>
<dbReference type="PRINTS" id="PR01036">
    <property type="entry name" value="TCRTETB"/>
</dbReference>
<sequence>MAGAPSLTRRASFTEISMQFRPETDRTPSAEPLHQQTESSQQNRAAAEDGLPLPQRYIAAAAVLAAIVLAVLDGAIANVALPSISQTLAVSPSASIWVVTSYQLALVVGLLPCAALGESFGFRRVFTTGVIVFTLASALCALSPSLGWLIAARFLQGLGGAAIMSLIAALLRLTYPQRLLGTAIGWNALAVALSSAAGPTIGAAILTVADWPWLFAVNVPVGVLVLIASRFLPTNHGTGRRLDLLSVMLNAGFFAPLVFGAELLSSRPAIGAVLLVAAVMSLVALIRRELHRQAPLIPLDLLRAIPFRISVIASVCCFTAQMVSYVALPFYLQQGLGLPALETGLYMTPWPLAVALAAPISGHLSNRIPTAWLCAAGGVCLAVGLLGCALWPLQDDLTPFIPLSILCGLGFGFFQTPNNRNMLLSAPRARSGAAGGMQSTARLTGQTVGAVIMALLFTQISADIAPRVGLALAAALALAGGIVSTLRLEK</sequence>
<gene>
    <name evidence="9" type="ORF">JJB09_02345</name>
</gene>
<dbReference type="Gene3D" id="1.20.1250.20">
    <property type="entry name" value="MFS general substrate transporter like domains"/>
    <property type="match status" value="1"/>
</dbReference>
<feature type="region of interest" description="Disordered" evidence="6">
    <location>
        <begin position="21"/>
        <end position="46"/>
    </location>
</feature>
<organism evidence="9 10">
    <name type="scientific">Rhizobium setariae</name>
    <dbReference type="NCBI Taxonomy" id="2801340"/>
    <lineage>
        <taxon>Bacteria</taxon>
        <taxon>Pseudomonadati</taxon>
        <taxon>Pseudomonadota</taxon>
        <taxon>Alphaproteobacteria</taxon>
        <taxon>Hyphomicrobiales</taxon>
        <taxon>Rhizobiaceae</taxon>
        <taxon>Rhizobium/Agrobacterium group</taxon>
        <taxon>Rhizobium</taxon>
    </lineage>
</organism>
<keyword evidence="10" id="KW-1185">Reference proteome</keyword>
<feature type="transmembrane region" description="Helical" evidence="7">
    <location>
        <begin position="211"/>
        <end position="232"/>
    </location>
</feature>
<keyword evidence="5 7" id="KW-0472">Membrane</keyword>
<feature type="transmembrane region" description="Helical" evidence="7">
    <location>
        <begin position="183"/>
        <end position="205"/>
    </location>
</feature>
<evidence type="ECO:0000256" key="2">
    <source>
        <dbReference type="ARBA" id="ARBA00022448"/>
    </source>
</evidence>
<feature type="transmembrane region" description="Helical" evidence="7">
    <location>
        <begin position="371"/>
        <end position="393"/>
    </location>
</feature>
<keyword evidence="4 7" id="KW-1133">Transmembrane helix</keyword>
<proteinExistence type="predicted"/>
<evidence type="ECO:0000256" key="5">
    <source>
        <dbReference type="ARBA" id="ARBA00023136"/>
    </source>
</evidence>
<evidence type="ECO:0000256" key="6">
    <source>
        <dbReference type="SAM" id="MobiDB-lite"/>
    </source>
</evidence>
<dbReference type="CDD" id="cd17321">
    <property type="entry name" value="MFS_MMR_MDR_like"/>
    <property type="match status" value="1"/>
</dbReference>
<reference evidence="9" key="1">
    <citation type="submission" date="2021-01" db="EMBL/GenBank/DDBJ databases">
        <title>Rhizobium sp. strain KVB221 16S ribosomal RNA gene Genome sequencing and assembly.</title>
        <authorList>
            <person name="Kang M."/>
        </authorList>
    </citation>
    <scope>NUCLEOTIDE SEQUENCE</scope>
    <source>
        <strain evidence="9">KVB221</strain>
    </source>
</reference>
<dbReference type="InterPro" id="IPR020846">
    <property type="entry name" value="MFS_dom"/>
</dbReference>
<dbReference type="PROSITE" id="PS50850">
    <property type="entry name" value="MFS"/>
    <property type="match status" value="1"/>
</dbReference>
<dbReference type="RefSeq" id="WP_201652454.1">
    <property type="nucleotide sequence ID" value="NZ_JAEQNC010000001.1"/>
</dbReference>
<dbReference type="Gene3D" id="1.20.1720.10">
    <property type="entry name" value="Multidrug resistance protein D"/>
    <property type="match status" value="1"/>
</dbReference>
<feature type="transmembrane region" description="Helical" evidence="7">
    <location>
        <begin position="150"/>
        <end position="171"/>
    </location>
</feature>
<dbReference type="InterPro" id="IPR036259">
    <property type="entry name" value="MFS_trans_sf"/>
</dbReference>
<evidence type="ECO:0000256" key="4">
    <source>
        <dbReference type="ARBA" id="ARBA00022989"/>
    </source>
</evidence>
<feature type="transmembrane region" description="Helical" evidence="7">
    <location>
        <begin position="269"/>
        <end position="286"/>
    </location>
</feature>
<name>A0A936YIF9_9HYPH</name>
<dbReference type="PANTHER" id="PTHR42718">
    <property type="entry name" value="MAJOR FACILITATOR SUPERFAMILY MULTIDRUG TRANSPORTER MFSC"/>
    <property type="match status" value="1"/>
</dbReference>
<dbReference type="Pfam" id="PF07690">
    <property type="entry name" value="MFS_1"/>
    <property type="match status" value="1"/>
</dbReference>
<comment type="caution">
    <text evidence="9">The sequence shown here is derived from an EMBL/GenBank/DDBJ whole genome shotgun (WGS) entry which is preliminary data.</text>
</comment>
<feature type="transmembrane region" description="Helical" evidence="7">
    <location>
        <begin position="468"/>
        <end position="488"/>
    </location>
</feature>
<keyword evidence="3 7" id="KW-0812">Transmembrane</keyword>
<dbReference type="AlphaFoldDB" id="A0A936YIF9"/>
<evidence type="ECO:0000259" key="8">
    <source>
        <dbReference type="PROSITE" id="PS50850"/>
    </source>
</evidence>
<evidence type="ECO:0000256" key="3">
    <source>
        <dbReference type="ARBA" id="ARBA00022692"/>
    </source>
</evidence>
<feature type="transmembrane region" description="Helical" evidence="7">
    <location>
        <begin position="344"/>
        <end position="364"/>
    </location>
</feature>
<accession>A0A936YIF9</accession>
<keyword evidence="2" id="KW-0813">Transport</keyword>
<feature type="transmembrane region" description="Helical" evidence="7">
    <location>
        <begin position="244"/>
        <end position="263"/>
    </location>
</feature>
<feature type="transmembrane region" description="Helical" evidence="7">
    <location>
        <begin position="399"/>
        <end position="418"/>
    </location>
</feature>
<feature type="transmembrane region" description="Helical" evidence="7">
    <location>
        <begin position="57"/>
        <end position="81"/>
    </location>
</feature>
<evidence type="ECO:0000256" key="1">
    <source>
        <dbReference type="ARBA" id="ARBA00004141"/>
    </source>
</evidence>
<feature type="transmembrane region" description="Helical" evidence="7">
    <location>
        <begin position="439"/>
        <end position="462"/>
    </location>
</feature>
<evidence type="ECO:0000256" key="7">
    <source>
        <dbReference type="SAM" id="Phobius"/>
    </source>
</evidence>
<protein>
    <submittedName>
        <fullName evidence="9">MFS transporter</fullName>
    </submittedName>
</protein>
<feature type="compositionally biased region" description="Polar residues" evidence="6">
    <location>
        <begin position="34"/>
        <end position="44"/>
    </location>
</feature>
<feature type="transmembrane region" description="Helical" evidence="7">
    <location>
        <begin position="125"/>
        <end position="144"/>
    </location>
</feature>
<dbReference type="PANTHER" id="PTHR42718:SF9">
    <property type="entry name" value="MAJOR FACILITATOR SUPERFAMILY MULTIDRUG TRANSPORTER MFSC"/>
    <property type="match status" value="1"/>
</dbReference>
<evidence type="ECO:0000313" key="9">
    <source>
        <dbReference type="EMBL" id="MBL0370859.1"/>
    </source>
</evidence>
<dbReference type="SUPFAM" id="SSF103473">
    <property type="entry name" value="MFS general substrate transporter"/>
    <property type="match status" value="1"/>
</dbReference>
<feature type="domain" description="Major facilitator superfamily (MFS) profile" evidence="8">
    <location>
        <begin position="59"/>
        <end position="490"/>
    </location>
</feature>
<dbReference type="EMBL" id="JAEQNC010000001">
    <property type="protein sequence ID" value="MBL0370859.1"/>
    <property type="molecule type" value="Genomic_DNA"/>
</dbReference>
<evidence type="ECO:0000313" key="10">
    <source>
        <dbReference type="Proteomes" id="UP000633219"/>
    </source>
</evidence>
<comment type="subcellular location">
    <subcellularLocation>
        <location evidence="1">Membrane</location>
        <topology evidence="1">Multi-pass membrane protein</topology>
    </subcellularLocation>
</comment>
<feature type="transmembrane region" description="Helical" evidence="7">
    <location>
        <begin position="307"/>
        <end position="332"/>
    </location>
</feature>
<dbReference type="GO" id="GO:0022857">
    <property type="term" value="F:transmembrane transporter activity"/>
    <property type="evidence" value="ECO:0007669"/>
    <property type="project" value="InterPro"/>
</dbReference>
<dbReference type="Proteomes" id="UP000633219">
    <property type="component" value="Unassembled WGS sequence"/>
</dbReference>
<feature type="transmembrane region" description="Helical" evidence="7">
    <location>
        <begin position="93"/>
        <end position="113"/>
    </location>
</feature>
<dbReference type="GO" id="GO:0016020">
    <property type="term" value="C:membrane"/>
    <property type="evidence" value="ECO:0007669"/>
    <property type="project" value="UniProtKB-SubCell"/>
</dbReference>